<dbReference type="EMBL" id="JANSHE010007046">
    <property type="protein sequence ID" value="KAJ2965369.1"/>
    <property type="molecule type" value="Genomic_DNA"/>
</dbReference>
<sequence length="115" mass="13211">MRNLAAHHILEDELGELPLELRDPAHAARPDHAPVRQLLQRLPARVLAHDQAVHWVRPLHNARNLTTLGERRRHILEAVHEHVHPALEHRDLEPRGPSVQTANCRFLQVAPARYP</sequence>
<comment type="caution">
    <text evidence="1">The sequence shown here is derived from an EMBL/GenBank/DDBJ whole genome shotgun (WGS) entry which is preliminary data.</text>
</comment>
<gene>
    <name evidence="1" type="ORF">NUW54_g14139</name>
</gene>
<dbReference type="Proteomes" id="UP001144978">
    <property type="component" value="Unassembled WGS sequence"/>
</dbReference>
<accession>A0ACC1MEW3</accession>
<evidence type="ECO:0000313" key="2">
    <source>
        <dbReference type="Proteomes" id="UP001144978"/>
    </source>
</evidence>
<reference evidence="1" key="1">
    <citation type="submission" date="2022-08" db="EMBL/GenBank/DDBJ databases">
        <title>Genome Sequence of Pycnoporus sanguineus.</title>
        <authorList>
            <person name="Buettner E."/>
        </authorList>
    </citation>
    <scope>NUCLEOTIDE SEQUENCE</scope>
    <source>
        <strain evidence="1">CG-C14</strain>
    </source>
</reference>
<evidence type="ECO:0000313" key="1">
    <source>
        <dbReference type="EMBL" id="KAJ2965369.1"/>
    </source>
</evidence>
<name>A0ACC1MEW3_9APHY</name>
<proteinExistence type="predicted"/>
<protein>
    <submittedName>
        <fullName evidence="1">Uncharacterized protein</fullName>
    </submittedName>
</protein>
<keyword evidence="2" id="KW-1185">Reference proteome</keyword>
<organism evidence="1 2">
    <name type="scientific">Trametes sanguinea</name>
    <dbReference type="NCBI Taxonomy" id="158606"/>
    <lineage>
        <taxon>Eukaryota</taxon>
        <taxon>Fungi</taxon>
        <taxon>Dikarya</taxon>
        <taxon>Basidiomycota</taxon>
        <taxon>Agaricomycotina</taxon>
        <taxon>Agaricomycetes</taxon>
        <taxon>Polyporales</taxon>
        <taxon>Polyporaceae</taxon>
        <taxon>Trametes</taxon>
    </lineage>
</organism>